<proteinExistence type="inferred from homology"/>
<dbReference type="GO" id="GO:0055085">
    <property type="term" value="P:transmembrane transport"/>
    <property type="evidence" value="ECO:0007669"/>
    <property type="project" value="InterPro"/>
</dbReference>
<feature type="transmembrane region" description="Helical" evidence="7">
    <location>
        <begin position="122"/>
        <end position="139"/>
    </location>
</feature>
<keyword evidence="3 6" id="KW-0812">Transmembrane</keyword>
<evidence type="ECO:0000256" key="1">
    <source>
        <dbReference type="ARBA" id="ARBA00004141"/>
    </source>
</evidence>
<organism evidence="8 9">
    <name type="scientific">Candidatus Harrisonbacteria bacterium RIFCSPHIGHO2_02_FULL_42_16</name>
    <dbReference type="NCBI Taxonomy" id="1798404"/>
    <lineage>
        <taxon>Bacteria</taxon>
        <taxon>Candidatus Harrisoniibacteriota</taxon>
    </lineage>
</organism>
<evidence type="ECO:0000256" key="5">
    <source>
        <dbReference type="ARBA" id="ARBA00023136"/>
    </source>
</evidence>
<keyword evidence="4 7" id="KW-1133">Transmembrane helix</keyword>
<feature type="transmembrane region" description="Helical" evidence="7">
    <location>
        <begin position="80"/>
        <end position="101"/>
    </location>
</feature>
<evidence type="ECO:0000256" key="7">
    <source>
        <dbReference type="SAM" id="Phobius"/>
    </source>
</evidence>
<evidence type="ECO:0000256" key="4">
    <source>
        <dbReference type="ARBA" id="ARBA00022989"/>
    </source>
</evidence>
<keyword evidence="5 7" id="KW-0472">Membrane</keyword>
<accession>A0A1G1ZI44</accession>
<evidence type="ECO:0000313" key="8">
    <source>
        <dbReference type="EMBL" id="OGY64155.1"/>
    </source>
</evidence>
<dbReference type="SUPFAM" id="SSF81345">
    <property type="entry name" value="ABC transporter involved in vitamin B12 uptake, BtuC"/>
    <property type="match status" value="1"/>
</dbReference>
<dbReference type="InterPro" id="IPR037294">
    <property type="entry name" value="ABC_BtuC-like"/>
</dbReference>
<feature type="transmembrane region" description="Helical" evidence="7">
    <location>
        <begin position="205"/>
        <end position="225"/>
    </location>
</feature>
<feature type="transmembrane region" description="Helical" evidence="7">
    <location>
        <begin position="237"/>
        <end position="256"/>
    </location>
</feature>
<gene>
    <name evidence="8" type="ORF">A3B92_01265</name>
</gene>
<sequence>MDINFLQQLSVGIFISAAASLLGVFAILKRMSLVGDALTHVALPGIALALFFKINPFLGALSFLLIATIGVWLLEYQSNLSVDTLVGIFFTASLAVGALFIPELDILEALFGDISKITHTDFIISILLSLVLIIVLLAIHKKLALHMVSQDMASSIGIKSKQLELVYLLLFALGVALGIKFAGALLMGALVIIPAATAKNITRSLHGFMLLSVIFGISSAVSGIYIDSIYNYPAGPLFILTGTLIFIVSLIWRAVFRK</sequence>
<evidence type="ECO:0000256" key="3">
    <source>
        <dbReference type="ARBA" id="ARBA00022692"/>
    </source>
</evidence>
<dbReference type="AlphaFoldDB" id="A0A1G1ZI44"/>
<evidence type="ECO:0008006" key="10">
    <source>
        <dbReference type="Google" id="ProtNLM"/>
    </source>
</evidence>
<evidence type="ECO:0000256" key="6">
    <source>
        <dbReference type="RuleBase" id="RU003943"/>
    </source>
</evidence>
<reference evidence="8 9" key="1">
    <citation type="journal article" date="2016" name="Nat. Commun.">
        <title>Thousands of microbial genomes shed light on interconnected biogeochemical processes in an aquifer system.</title>
        <authorList>
            <person name="Anantharaman K."/>
            <person name="Brown C.T."/>
            <person name="Hug L.A."/>
            <person name="Sharon I."/>
            <person name="Castelle C.J."/>
            <person name="Probst A.J."/>
            <person name="Thomas B.C."/>
            <person name="Singh A."/>
            <person name="Wilkins M.J."/>
            <person name="Karaoz U."/>
            <person name="Brodie E.L."/>
            <person name="Williams K.H."/>
            <person name="Hubbard S.S."/>
            <person name="Banfield J.F."/>
        </authorList>
    </citation>
    <scope>NUCLEOTIDE SEQUENCE [LARGE SCALE GENOMIC DNA]</scope>
</reference>
<keyword evidence="6" id="KW-0813">Transport</keyword>
<dbReference type="GO" id="GO:0043190">
    <property type="term" value="C:ATP-binding cassette (ABC) transporter complex"/>
    <property type="evidence" value="ECO:0007669"/>
    <property type="project" value="InterPro"/>
</dbReference>
<dbReference type="Pfam" id="PF00950">
    <property type="entry name" value="ABC-3"/>
    <property type="match status" value="1"/>
</dbReference>
<feature type="transmembrane region" description="Helical" evidence="7">
    <location>
        <begin position="165"/>
        <end position="193"/>
    </location>
</feature>
<comment type="similarity">
    <text evidence="2 6">Belongs to the ABC-3 integral membrane protein family.</text>
</comment>
<dbReference type="Proteomes" id="UP000177960">
    <property type="component" value="Unassembled WGS sequence"/>
</dbReference>
<dbReference type="GO" id="GO:0010043">
    <property type="term" value="P:response to zinc ion"/>
    <property type="evidence" value="ECO:0007669"/>
    <property type="project" value="TreeGrafter"/>
</dbReference>
<evidence type="ECO:0000313" key="9">
    <source>
        <dbReference type="Proteomes" id="UP000177960"/>
    </source>
</evidence>
<evidence type="ECO:0000256" key="2">
    <source>
        <dbReference type="ARBA" id="ARBA00008034"/>
    </source>
</evidence>
<dbReference type="PANTHER" id="PTHR30477:SF13">
    <property type="entry name" value="IRON TRANSPORT SYSTEM MEMBRANE PROTEIN HI_0360-RELATED"/>
    <property type="match status" value="1"/>
</dbReference>
<dbReference type="Gene3D" id="1.10.3470.10">
    <property type="entry name" value="ABC transporter involved in vitamin B12 uptake, BtuC"/>
    <property type="match status" value="1"/>
</dbReference>
<protein>
    <recommendedName>
        <fullName evidence="10">ABC transporter</fullName>
    </recommendedName>
</protein>
<dbReference type="PANTHER" id="PTHR30477">
    <property type="entry name" value="ABC-TRANSPORTER METAL-BINDING PROTEIN"/>
    <property type="match status" value="1"/>
</dbReference>
<comment type="subcellular location">
    <subcellularLocation>
        <location evidence="6">Cell membrane</location>
        <topology evidence="6">Multi-pass membrane protein</topology>
    </subcellularLocation>
    <subcellularLocation>
        <location evidence="1">Membrane</location>
        <topology evidence="1">Multi-pass membrane protein</topology>
    </subcellularLocation>
</comment>
<dbReference type="EMBL" id="MHJG01000009">
    <property type="protein sequence ID" value="OGY64155.1"/>
    <property type="molecule type" value="Genomic_DNA"/>
</dbReference>
<feature type="transmembrane region" description="Helical" evidence="7">
    <location>
        <begin position="6"/>
        <end position="28"/>
    </location>
</feature>
<dbReference type="STRING" id="1798404.A3B92_01265"/>
<comment type="caution">
    <text evidence="8">The sequence shown here is derived from an EMBL/GenBank/DDBJ whole genome shotgun (WGS) entry which is preliminary data.</text>
</comment>
<feature type="transmembrane region" description="Helical" evidence="7">
    <location>
        <begin position="48"/>
        <end position="74"/>
    </location>
</feature>
<dbReference type="InterPro" id="IPR001626">
    <property type="entry name" value="ABC_TroCD"/>
</dbReference>
<name>A0A1G1ZI44_9BACT</name>